<evidence type="ECO:0008006" key="3">
    <source>
        <dbReference type="Google" id="ProtNLM"/>
    </source>
</evidence>
<dbReference type="EMBL" id="MT144591">
    <property type="protein sequence ID" value="QJH93711.1"/>
    <property type="molecule type" value="Genomic_DNA"/>
</dbReference>
<name>A0A6H1Z851_9ZZZZ</name>
<sequence>MAEPTTTDFRIQILDGPDSTKSFGFGAQGEIRLRGRALPYRGIDYEGSQRVVTTWYQGNPRATQQIIGPELKPTVINGTWKDRFLGNGTSATGGIGAAAIYAAALDRVMRQGASVRVMWASFVRVGLITRFKSTLDRPQDLVWECEFTWRATDASPAPPDFLKSIVTKKATGTAKTLTQKAQQMSMLLDIVVPYRRPLPANITPANMAKLFKSALSRRVPPMANIFRTRMGTTSQRMTTESTSFAVFAQQADQGDMEPASRLGVGANLVKQIGRLALDDRDVSSTAPAMWNTAFDGFGARISYELLRREMVNSLSDYGTAALEQQEAWMRQIQPEVIAQVEAKENDDLRKYSLKYYGSSDYWQQIADYNNLDSSIPPVGTIVLIPQEDIVKQRTPGQAAS</sequence>
<organism evidence="1">
    <name type="scientific">viral metagenome</name>
    <dbReference type="NCBI Taxonomy" id="1070528"/>
    <lineage>
        <taxon>unclassified sequences</taxon>
        <taxon>metagenomes</taxon>
        <taxon>organismal metagenomes</taxon>
    </lineage>
</organism>
<proteinExistence type="predicted"/>
<protein>
    <recommendedName>
        <fullName evidence="3">LysM domain-containing protein</fullName>
    </recommendedName>
</protein>
<dbReference type="EMBL" id="MT143972">
    <property type="protein sequence ID" value="QJA44056.1"/>
    <property type="molecule type" value="Genomic_DNA"/>
</dbReference>
<gene>
    <name evidence="1" type="ORF">TM448A00065_0102</name>
    <name evidence="2" type="ORF">TM448B00134_0005</name>
</gene>
<reference evidence="1" key="1">
    <citation type="submission" date="2020-03" db="EMBL/GenBank/DDBJ databases">
        <title>The deep terrestrial virosphere.</title>
        <authorList>
            <person name="Holmfeldt K."/>
            <person name="Nilsson E."/>
            <person name="Simone D."/>
            <person name="Lopez-Fernandez M."/>
            <person name="Wu X."/>
            <person name="de Brujin I."/>
            <person name="Lundin D."/>
            <person name="Andersson A."/>
            <person name="Bertilsson S."/>
            <person name="Dopson M."/>
        </authorList>
    </citation>
    <scope>NUCLEOTIDE SEQUENCE</scope>
    <source>
        <strain evidence="1">TM448A00065</strain>
        <strain evidence="2">TM448B00134</strain>
    </source>
</reference>
<accession>A0A6H1Z851</accession>
<evidence type="ECO:0000313" key="1">
    <source>
        <dbReference type="EMBL" id="QJA44056.1"/>
    </source>
</evidence>
<dbReference type="AlphaFoldDB" id="A0A6H1Z851"/>
<evidence type="ECO:0000313" key="2">
    <source>
        <dbReference type="EMBL" id="QJH93711.1"/>
    </source>
</evidence>